<dbReference type="InterPro" id="IPR018490">
    <property type="entry name" value="cNMP-bd_dom_sf"/>
</dbReference>
<dbReference type="EMBL" id="CP002886">
    <property type="protein sequence ID" value="AEW72871.1"/>
    <property type="molecule type" value="Genomic_DNA"/>
</dbReference>
<reference evidence="2 3" key="1">
    <citation type="journal article" date="2011" name="Stand. Genomic Sci.">
        <title>Complete genome of the onion pathogen Enterobacter cloacae EcWSU1.</title>
        <authorList>
            <person name="Humann J.L."/>
            <person name="Wildung M."/>
            <person name="Cheng C.H."/>
            <person name="Lee T."/>
            <person name="Stewart J.E."/>
            <person name="Drew J.C."/>
            <person name="Triplett E.W."/>
            <person name="Main D."/>
            <person name="Schroeder B.K."/>
        </authorList>
    </citation>
    <scope>NUCLEOTIDE SEQUENCE [LARGE SCALE GENOMIC DNA]</scope>
    <source>
        <strain evidence="2 3">EcWSU1</strain>
    </source>
</reference>
<dbReference type="Proteomes" id="UP000007838">
    <property type="component" value="Chromosome"/>
</dbReference>
<dbReference type="KEGG" id="eec:EcWSU1_01432"/>
<dbReference type="InterPro" id="IPR014710">
    <property type="entry name" value="RmlC-like_jellyroll"/>
</dbReference>
<name>G8LGU8_9ENTR</name>
<dbReference type="InterPro" id="IPR041687">
    <property type="entry name" value="HTH_46"/>
</dbReference>
<evidence type="ECO:0000313" key="2">
    <source>
        <dbReference type="EMBL" id="AEW72871.1"/>
    </source>
</evidence>
<gene>
    <name evidence="2" type="primary">yaiV</name>
    <name evidence="2" type="ORF">EcWSU1_01432</name>
</gene>
<dbReference type="AlphaFoldDB" id="G8LGU8"/>
<accession>G8LGU8</accession>
<feature type="domain" description="IprA winged helix-turn-helix" evidence="1">
    <location>
        <begin position="168"/>
        <end position="234"/>
    </location>
</feature>
<protein>
    <submittedName>
        <fullName evidence="2">YaiV</fullName>
    </submittedName>
</protein>
<evidence type="ECO:0000259" key="1">
    <source>
        <dbReference type="Pfam" id="PF15977"/>
    </source>
</evidence>
<dbReference type="Pfam" id="PF15977">
    <property type="entry name" value="HTH_46"/>
    <property type="match status" value="1"/>
</dbReference>
<proteinExistence type="predicted"/>
<dbReference type="eggNOG" id="COG0664">
    <property type="taxonomic scope" value="Bacteria"/>
</dbReference>
<evidence type="ECO:0000313" key="3">
    <source>
        <dbReference type="Proteomes" id="UP000007838"/>
    </source>
</evidence>
<organism evidence="2 3">
    <name type="scientific">Enterobacter ludwigii</name>
    <dbReference type="NCBI Taxonomy" id="299767"/>
    <lineage>
        <taxon>Bacteria</taxon>
        <taxon>Pseudomonadati</taxon>
        <taxon>Pseudomonadota</taxon>
        <taxon>Gammaproteobacteria</taxon>
        <taxon>Enterobacterales</taxon>
        <taxon>Enterobacteriaceae</taxon>
        <taxon>Enterobacter</taxon>
        <taxon>Enterobacter cloacae complex</taxon>
    </lineage>
</organism>
<dbReference type="SUPFAM" id="SSF51206">
    <property type="entry name" value="cAMP-binding domain-like"/>
    <property type="match status" value="1"/>
</dbReference>
<dbReference type="HOGENOM" id="CLU_080453_2_1_6"/>
<sequence length="237" mass="27533">MSVSSGKYSWVEALRLNSEFYISHLKLGVIMLSIYGKKLRPQNEVNAIISATSGFEEKTLKKWQKLSTSDSQYIHIIVSGDVEFRRESDELCMFTVQGPCIFGLCSMFYSATHMYSLIRSNTVVRSIKKEDFAQLMTENNLWPELTKVLSWYICMLSKRDDVLVARSAYSVVREFLYEINELIVQHQRDINIYDYIQEYTNLARSTIIKILSDLKKGQYIVVEKGRLLNLTSLPEKY</sequence>
<dbReference type="Gene3D" id="2.60.120.10">
    <property type="entry name" value="Jelly Rolls"/>
    <property type="match status" value="1"/>
</dbReference>